<keyword evidence="2" id="KW-1185">Reference proteome</keyword>
<dbReference type="Proteomes" id="UP000887116">
    <property type="component" value="Unassembled WGS sequence"/>
</dbReference>
<comment type="caution">
    <text evidence="1">The sequence shown here is derived from an EMBL/GenBank/DDBJ whole genome shotgun (WGS) entry which is preliminary data.</text>
</comment>
<evidence type="ECO:0000313" key="1">
    <source>
        <dbReference type="EMBL" id="GFR33933.1"/>
    </source>
</evidence>
<gene>
    <name evidence="1" type="ORF">TNCT_432081</name>
</gene>
<protein>
    <submittedName>
        <fullName evidence="1">Uncharacterized protein</fullName>
    </submittedName>
</protein>
<accession>A0A8X6I1X8</accession>
<dbReference type="AlphaFoldDB" id="A0A8X6I1X8"/>
<name>A0A8X6I1X8_TRICU</name>
<reference evidence="1" key="1">
    <citation type="submission" date="2020-07" db="EMBL/GenBank/DDBJ databases">
        <title>Multicomponent nature underlies the extraordinary mechanical properties of spider dragline silk.</title>
        <authorList>
            <person name="Kono N."/>
            <person name="Nakamura H."/>
            <person name="Mori M."/>
            <person name="Yoshida Y."/>
            <person name="Ohtoshi R."/>
            <person name="Malay A.D."/>
            <person name="Moran D.A.P."/>
            <person name="Tomita M."/>
            <person name="Numata K."/>
            <person name="Arakawa K."/>
        </authorList>
    </citation>
    <scope>NUCLEOTIDE SEQUENCE</scope>
</reference>
<sequence>MFSKEEHCPDIALGQHSTSLNTEELLFPLTYCGTGWQSNSDVRMCGSPTRMTYCSGRQSNAAECSFPSRQRVRSRTTNHKARSILSCISMKNRSNNN</sequence>
<evidence type="ECO:0000313" key="2">
    <source>
        <dbReference type="Proteomes" id="UP000887116"/>
    </source>
</evidence>
<proteinExistence type="predicted"/>
<organism evidence="1 2">
    <name type="scientific">Trichonephila clavata</name>
    <name type="common">Joro spider</name>
    <name type="synonym">Nephila clavata</name>
    <dbReference type="NCBI Taxonomy" id="2740835"/>
    <lineage>
        <taxon>Eukaryota</taxon>
        <taxon>Metazoa</taxon>
        <taxon>Ecdysozoa</taxon>
        <taxon>Arthropoda</taxon>
        <taxon>Chelicerata</taxon>
        <taxon>Arachnida</taxon>
        <taxon>Araneae</taxon>
        <taxon>Araneomorphae</taxon>
        <taxon>Entelegynae</taxon>
        <taxon>Araneoidea</taxon>
        <taxon>Nephilidae</taxon>
        <taxon>Trichonephila</taxon>
    </lineage>
</organism>
<dbReference type="EMBL" id="BMAO01029770">
    <property type="protein sequence ID" value="GFR33933.1"/>
    <property type="molecule type" value="Genomic_DNA"/>
</dbReference>